<evidence type="ECO:0000313" key="5">
    <source>
        <dbReference type="EMBL" id="MCB6518930.1"/>
    </source>
</evidence>
<dbReference type="Proteomes" id="UP001198806">
    <property type="component" value="Unassembled WGS sequence"/>
</dbReference>
<feature type="domain" description="HTH cro/C1-type" evidence="2">
    <location>
        <begin position="15"/>
        <end position="71"/>
    </location>
</feature>
<dbReference type="EMBL" id="WKNE01000004">
    <property type="protein sequence ID" value="MRZ54695.1"/>
    <property type="molecule type" value="Genomic_DNA"/>
</dbReference>
<dbReference type="EMBL" id="JAQMPJ010000004">
    <property type="protein sequence ID" value="MDB9004841.1"/>
    <property type="molecule type" value="Genomic_DNA"/>
</dbReference>
<evidence type="ECO:0000313" key="23">
    <source>
        <dbReference type="Proteomes" id="UP000432516"/>
    </source>
</evidence>
<dbReference type="Proteomes" id="UP000441609">
    <property type="component" value="Unassembled WGS sequence"/>
</dbReference>
<dbReference type="AlphaFoldDB" id="A0A174K4H1"/>
<dbReference type="EMBL" id="CYXP01000003">
    <property type="protein sequence ID" value="CUN07578.1"/>
    <property type="molecule type" value="Genomic_DNA"/>
</dbReference>
<dbReference type="InterPro" id="IPR010982">
    <property type="entry name" value="Lambda_DNA-bd_dom_sf"/>
</dbReference>
<reference evidence="13" key="3">
    <citation type="journal article" date="2018" name="BMC Genomics">
        <title>Whole genome sequencing and function prediction of 133 gut anaerobes isolated from chicken caecum in pure cultures.</title>
        <authorList>
            <person name="Medvecky M."/>
            <person name="Cejkova D."/>
            <person name="Polansky O."/>
            <person name="Karasova D."/>
            <person name="Kubasova T."/>
            <person name="Cizek A."/>
            <person name="Rychlik I."/>
        </authorList>
    </citation>
    <scope>NUCLEOTIDE SEQUENCE</scope>
    <source>
        <strain evidence="13">An199</strain>
    </source>
</reference>
<reference evidence="5" key="8">
    <citation type="submission" date="2021-10" db="EMBL/GenBank/DDBJ databases">
        <title>Collection of gut derived symbiotic bacterial strains cultured from healthy donors.</title>
        <authorList>
            <person name="Lin H."/>
            <person name="Littmann E."/>
            <person name="Kohout C."/>
            <person name="Pamer E.G."/>
        </authorList>
    </citation>
    <scope>NUCLEOTIDE SEQUENCE</scope>
    <source>
        <strain evidence="5">DFI.2.94</strain>
    </source>
</reference>
<evidence type="ECO:0000313" key="11">
    <source>
        <dbReference type="EMBL" id="MRZ54695.1"/>
    </source>
</evidence>
<evidence type="ECO:0000313" key="4">
    <source>
        <dbReference type="EMBL" id="CUO06912.1"/>
    </source>
</evidence>
<dbReference type="PANTHER" id="PTHR46558">
    <property type="entry name" value="TRACRIPTIONAL REGULATORY PROTEIN-RELATED-RELATED"/>
    <property type="match status" value="1"/>
</dbReference>
<evidence type="ECO:0000313" key="7">
    <source>
        <dbReference type="EMBL" id="MDB9140112.1"/>
    </source>
</evidence>
<dbReference type="Proteomes" id="UP000095591">
    <property type="component" value="Unassembled WGS sequence"/>
</dbReference>
<evidence type="ECO:0000313" key="13">
    <source>
        <dbReference type="EMBL" id="OUP15150.1"/>
    </source>
</evidence>
<dbReference type="Proteomes" id="UP001221009">
    <property type="component" value="Chromosome"/>
</dbReference>
<dbReference type="PANTHER" id="PTHR46558:SF4">
    <property type="entry name" value="DNA-BIDING PHAGE PROTEIN"/>
    <property type="match status" value="1"/>
</dbReference>
<dbReference type="Proteomes" id="UP000195950">
    <property type="component" value="Unassembled WGS sequence"/>
</dbReference>
<dbReference type="OrthoDB" id="1080574at2"/>
<evidence type="ECO:0000313" key="18">
    <source>
        <dbReference type="Proteomes" id="UP000095455"/>
    </source>
</evidence>
<protein>
    <submittedName>
        <fullName evidence="3 9">Helix-turn-helix domain</fullName>
    </submittedName>
    <submittedName>
        <fullName evidence="13">Transcriptional regulator</fullName>
    </submittedName>
</protein>
<dbReference type="Proteomes" id="UP000463337">
    <property type="component" value="Unassembled WGS sequence"/>
</dbReference>
<evidence type="ECO:0000313" key="25">
    <source>
        <dbReference type="Proteomes" id="UP000441609"/>
    </source>
</evidence>
<dbReference type="OMA" id="ICHYFNI"/>
<dbReference type="CDD" id="cd00093">
    <property type="entry name" value="HTH_XRE"/>
    <property type="match status" value="1"/>
</dbReference>
<dbReference type="EMBL" id="CP120353">
    <property type="protein sequence ID" value="WET63112.1"/>
    <property type="molecule type" value="Genomic_DNA"/>
</dbReference>
<accession>A0A174K4H1</accession>
<evidence type="ECO:0000313" key="22">
    <source>
        <dbReference type="Proteomes" id="UP000315827"/>
    </source>
</evidence>
<evidence type="ECO:0000313" key="26">
    <source>
        <dbReference type="Proteomes" id="UP000461276"/>
    </source>
</evidence>
<dbReference type="Proteomes" id="UP001210126">
    <property type="component" value="Unassembled WGS sequence"/>
</dbReference>
<dbReference type="Proteomes" id="UP000461276">
    <property type="component" value="Unassembled WGS sequence"/>
</dbReference>
<evidence type="ECO:0000313" key="27">
    <source>
        <dbReference type="Proteomes" id="UP000463337"/>
    </source>
</evidence>
<evidence type="ECO:0000313" key="9">
    <source>
        <dbReference type="EMBL" id="MRY92790.1"/>
    </source>
</evidence>
<dbReference type="EMBL" id="CYYK01000004">
    <property type="protein sequence ID" value="CUO06912.1"/>
    <property type="molecule type" value="Genomic_DNA"/>
</dbReference>
<dbReference type="Gene3D" id="1.10.260.40">
    <property type="entry name" value="lambda repressor-like DNA-binding domains"/>
    <property type="match status" value="1"/>
</dbReference>
<dbReference type="Pfam" id="PF12844">
    <property type="entry name" value="HTH_19"/>
    <property type="match status" value="1"/>
</dbReference>
<reference evidence="6" key="9">
    <citation type="submission" date="2023-01" db="EMBL/GenBank/DDBJ databases">
        <title>Human gut microbiome strain richness.</title>
        <authorList>
            <person name="Chen-Liaw A."/>
        </authorList>
    </citation>
    <scope>NUCLEOTIDE SEQUENCE</scope>
    <source>
        <strain evidence="7">D35st1_E5_D35t1_190705</strain>
        <strain evidence="6">RTP21484st1_E5_RTP21484_190118</strain>
    </source>
</reference>
<dbReference type="SUPFAM" id="SSF47413">
    <property type="entry name" value="lambda repressor-like DNA-binding domains"/>
    <property type="match status" value="1"/>
</dbReference>
<dbReference type="Proteomes" id="UP000501982">
    <property type="component" value="Chromosome"/>
</dbReference>
<reference evidence="20" key="2">
    <citation type="submission" date="2017-04" db="EMBL/GenBank/DDBJ databases">
        <title>Function of individual gut microbiota members based on whole genome sequencing of pure cultures obtained from chicken caecum.</title>
        <authorList>
            <person name="Medvecky M."/>
            <person name="Cejkova D."/>
            <person name="Polansky O."/>
            <person name="Karasova D."/>
            <person name="Kubasova T."/>
            <person name="Cizek A."/>
            <person name="Rychlik I."/>
        </authorList>
    </citation>
    <scope>NUCLEOTIDE SEQUENCE [LARGE SCALE GENOMIC DNA]</scope>
    <source>
        <strain evidence="20">An199</strain>
    </source>
</reference>
<evidence type="ECO:0000313" key="24">
    <source>
        <dbReference type="Proteomes" id="UP000441358"/>
    </source>
</evidence>
<evidence type="ECO:0000313" key="20">
    <source>
        <dbReference type="Proteomes" id="UP000195950"/>
    </source>
</evidence>
<dbReference type="EMBL" id="NFJX01000023">
    <property type="protein sequence ID" value="OUP15150.1"/>
    <property type="molecule type" value="Genomic_DNA"/>
</dbReference>
<dbReference type="EMBL" id="QSJN01000005">
    <property type="protein sequence ID" value="RHD75132.1"/>
    <property type="molecule type" value="Genomic_DNA"/>
</dbReference>
<dbReference type="EMBL" id="WKMO01000003">
    <property type="protein sequence ID" value="MSB72690.1"/>
    <property type="molecule type" value="Genomic_DNA"/>
</dbReference>
<organism evidence="9 26">
    <name type="scientific">Parabacteroides distasonis</name>
    <dbReference type="NCBI Taxonomy" id="823"/>
    <lineage>
        <taxon>Bacteria</taxon>
        <taxon>Pseudomonadati</taxon>
        <taxon>Bacteroidota</taxon>
        <taxon>Bacteroidia</taxon>
        <taxon>Bacteroidales</taxon>
        <taxon>Tannerellaceae</taxon>
        <taxon>Parabacteroides</taxon>
    </lineage>
</organism>
<proteinExistence type="predicted"/>
<evidence type="ECO:0000313" key="16">
    <source>
        <dbReference type="EMBL" id="TWV57494.1"/>
    </source>
</evidence>
<evidence type="ECO:0000313" key="8">
    <source>
        <dbReference type="EMBL" id="MRY57605.1"/>
    </source>
</evidence>
<dbReference type="EMBL" id="WKMY01000003">
    <property type="protein sequence ID" value="MRY92790.1"/>
    <property type="molecule type" value="Genomic_DNA"/>
</dbReference>
<reference evidence="14 28" key="7">
    <citation type="submission" date="2020-04" db="EMBL/GenBank/DDBJ databases">
        <title>Complete Genomes and Methylome analysis of CBBP consortium that reverse antibiotic-induced susceptibility to vancomycin-resistant Enterococcus faecium infection.</title>
        <authorList>
            <person name="Fomenkov A."/>
            <person name="Zhang Z."/>
            <person name="Pamer E."/>
            <person name="Roberts R.J."/>
        </authorList>
    </citation>
    <scope>NUCLEOTIDE SEQUENCE [LARGE SCALE GENOMIC DNA]</scope>
    <source>
        <strain evidence="28">CBBP</strain>
        <strain evidence="14">CBBP-1</strain>
    </source>
</reference>
<evidence type="ECO:0000313" key="28">
    <source>
        <dbReference type="Proteomes" id="UP000501982"/>
    </source>
</evidence>
<evidence type="ECO:0000313" key="14">
    <source>
        <dbReference type="EMBL" id="QJE29463.1"/>
    </source>
</evidence>
<evidence type="ECO:0000313" key="17">
    <source>
        <dbReference type="EMBL" id="WET63112.1"/>
    </source>
</evidence>
<dbReference type="RefSeq" id="WP_005860945.1">
    <property type="nucleotide sequence ID" value="NZ_AP019729.1"/>
</dbReference>
<dbReference type="Proteomes" id="UP000441358">
    <property type="component" value="Unassembled WGS sequence"/>
</dbReference>
<dbReference type="EMBL" id="WKLT01000004">
    <property type="protein sequence ID" value="MRY57605.1"/>
    <property type="molecule type" value="Genomic_DNA"/>
</dbReference>
<reference evidence="17" key="10">
    <citation type="submission" date="2023-03" db="EMBL/GenBank/DDBJ databases">
        <title>Parabacteroides distasonis, a bacteria resistant against UC.</title>
        <authorList>
            <person name="Dai W."/>
        </authorList>
    </citation>
    <scope>NUCLEOTIDE SEQUENCE</scope>
    <source>
        <strain evidence="17">F1-28</strain>
    </source>
</reference>
<dbReference type="EMBL" id="WKMC01000013">
    <property type="protein sequence ID" value="MRZ51689.1"/>
    <property type="molecule type" value="Genomic_DNA"/>
</dbReference>
<evidence type="ECO:0000313" key="10">
    <source>
        <dbReference type="EMBL" id="MRZ51689.1"/>
    </source>
</evidence>
<dbReference type="GeneID" id="93522726"/>
<dbReference type="Proteomes" id="UP000432516">
    <property type="component" value="Unassembled WGS sequence"/>
</dbReference>
<dbReference type="GO" id="GO:0003677">
    <property type="term" value="F:DNA binding"/>
    <property type="evidence" value="ECO:0007669"/>
    <property type="project" value="UniProtKB-KW"/>
</dbReference>
<dbReference type="EMBL" id="CP051672">
    <property type="protein sequence ID" value="QJE29463.1"/>
    <property type="molecule type" value="Genomic_DNA"/>
</dbReference>
<reference evidence="18 19" key="1">
    <citation type="submission" date="2015-09" db="EMBL/GenBank/DDBJ databases">
        <authorList>
            <consortium name="Pathogen Informatics"/>
        </authorList>
    </citation>
    <scope>NUCLEOTIDE SEQUENCE [LARGE SCALE GENOMIC DNA]</scope>
    <source>
        <strain evidence="4 18">2789STDY5608822</strain>
        <strain evidence="3 19">2789STDY5608872</strain>
    </source>
</reference>
<dbReference type="Proteomes" id="UP000284660">
    <property type="component" value="Unassembled WGS sequence"/>
</dbReference>
<name>A0A174K4H1_PARDI</name>
<dbReference type="EMBL" id="VOHW01000028">
    <property type="protein sequence ID" value="TWV57494.1"/>
    <property type="molecule type" value="Genomic_DNA"/>
</dbReference>
<sequence length="97" mass="11463">MIRKTEYQLEIILKIKELREANNVSQKELSNLLEVAPGLIGSIESPKFPHKYTLSQIYKICHYFNITIEQLFISEEDFSKDRDIIDLLIFNIIRYGE</sequence>
<reference evidence="16 22" key="6">
    <citation type="submission" date="2019-07" db="EMBL/GenBank/DDBJ databases">
        <title>Genome sequencing of Parabacteroides distasonis iSURF_7.</title>
        <authorList>
            <person name="Degefu H.N."/>
            <person name="Ruoff K.L."/>
            <person name="Price C.E."/>
            <person name="Valls R.A."/>
            <person name="O'Toole G.A."/>
        </authorList>
    </citation>
    <scope>NUCLEOTIDE SEQUENCE [LARGE SCALE GENOMIC DNA]</scope>
    <source>
        <strain evidence="16 22">CFPLTA003_1B</strain>
    </source>
</reference>
<evidence type="ECO:0000259" key="2">
    <source>
        <dbReference type="PROSITE" id="PS50943"/>
    </source>
</evidence>
<keyword evidence="1" id="KW-0238">DNA-binding</keyword>
<evidence type="ECO:0000313" key="3">
    <source>
        <dbReference type="EMBL" id="CUN07578.1"/>
    </source>
</evidence>
<dbReference type="Proteomes" id="UP000315827">
    <property type="component" value="Unassembled WGS sequence"/>
</dbReference>
<reference evidence="15 21" key="4">
    <citation type="submission" date="2018-08" db="EMBL/GenBank/DDBJ databases">
        <title>A genome reference for cultivated species of the human gut microbiota.</title>
        <authorList>
            <person name="Zou Y."/>
            <person name="Xue W."/>
            <person name="Luo G."/>
        </authorList>
    </citation>
    <scope>NUCLEOTIDE SEQUENCE [LARGE SCALE GENOMIC DNA]</scope>
    <source>
        <strain evidence="15 21">AM30-4</strain>
    </source>
</reference>
<dbReference type="InterPro" id="IPR001387">
    <property type="entry name" value="Cro/C1-type_HTH"/>
</dbReference>
<reference evidence="23 24" key="5">
    <citation type="journal article" date="2019" name="Nat. Med.">
        <title>A library of human gut bacterial isolates paired with longitudinal multiomics data enables mechanistic microbiome research.</title>
        <authorList>
            <person name="Poyet M."/>
            <person name="Groussin M."/>
            <person name="Gibbons S.M."/>
            <person name="Avila-Pacheco J."/>
            <person name="Jiang X."/>
            <person name="Kearney S.M."/>
            <person name="Perrotta A.R."/>
            <person name="Berdy B."/>
            <person name="Zhao S."/>
            <person name="Lieberman T.D."/>
            <person name="Swanson P.K."/>
            <person name="Smith M."/>
            <person name="Roesemann S."/>
            <person name="Alexander J.E."/>
            <person name="Rich S.A."/>
            <person name="Livny J."/>
            <person name="Vlamakis H."/>
            <person name="Clish C."/>
            <person name="Bullock K."/>
            <person name="Deik A."/>
            <person name="Scott J."/>
            <person name="Pierce K.A."/>
            <person name="Xavier R.J."/>
            <person name="Alm E.J."/>
        </authorList>
    </citation>
    <scope>NUCLEOTIDE SEQUENCE [LARGE SCALE GENOMIC DNA]</scope>
    <source>
        <strain evidence="11 23">BIOML-A2</strain>
        <strain evidence="12 25">BIOML-A20</strain>
        <strain evidence="10 24">BIOML-A32</strain>
        <strain evidence="8 27">BIOML-A41</strain>
        <strain evidence="9 26">BIOML-A9</strain>
    </source>
</reference>
<dbReference type="EMBL" id="JAJCNI010000017">
    <property type="protein sequence ID" value="MCB6518930.1"/>
    <property type="molecule type" value="Genomic_DNA"/>
</dbReference>
<dbReference type="Proteomes" id="UP000095455">
    <property type="component" value="Unassembled WGS sequence"/>
</dbReference>
<evidence type="ECO:0000313" key="12">
    <source>
        <dbReference type="EMBL" id="MSB72690.1"/>
    </source>
</evidence>
<evidence type="ECO:0000313" key="15">
    <source>
        <dbReference type="EMBL" id="RHD75132.1"/>
    </source>
</evidence>
<evidence type="ECO:0000313" key="6">
    <source>
        <dbReference type="EMBL" id="MDB9004841.1"/>
    </source>
</evidence>
<gene>
    <name evidence="13" type="ORF">B5F32_18315</name>
    <name evidence="15" type="ORF">DW782_10740</name>
    <name evidence="4" type="ORF">ERS852380_01534</name>
    <name evidence="3" type="ORF">ERS852429_01839</name>
    <name evidence="16" type="ORF">FSA05_23125</name>
    <name evidence="8" type="ORF">GKD59_06690</name>
    <name evidence="10" type="ORF">GKD66_15920</name>
    <name evidence="9" type="ORF">GKD67_06045</name>
    <name evidence="11" type="ORF">GKD68_07995</name>
    <name evidence="12" type="ORF">GKD70_05190</name>
    <name evidence="14" type="ORF">HHO38_14570</name>
    <name evidence="5" type="ORF">LI194_14110</name>
    <name evidence="17" type="ORF">P2T59_15555</name>
    <name evidence="6" type="ORF">PN599_07490</name>
    <name evidence="7" type="ORF">PN612_16625</name>
</gene>
<dbReference type="EMBL" id="JAQMPX010000121">
    <property type="protein sequence ID" value="MDB9140112.1"/>
    <property type="molecule type" value="Genomic_DNA"/>
</dbReference>
<dbReference type="Proteomes" id="UP001211522">
    <property type="component" value="Unassembled WGS sequence"/>
</dbReference>
<evidence type="ECO:0000256" key="1">
    <source>
        <dbReference type="ARBA" id="ARBA00023125"/>
    </source>
</evidence>
<dbReference type="SMART" id="SM00530">
    <property type="entry name" value="HTH_XRE"/>
    <property type="match status" value="1"/>
</dbReference>
<evidence type="ECO:0000313" key="21">
    <source>
        <dbReference type="Proteomes" id="UP000284660"/>
    </source>
</evidence>
<evidence type="ECO:0000313" key="19">
    <source>
        <dbReference type="Proteomes" id="UP000095591"/>
    </source>
</evidence>
<dbReference type="PROSITE" id="PS50943">
    <property type="entry name" value="HTH_CROC1"/>
    <property type="match status" value="1"/>
</dbReference>